<dbReference type="Pfam" id="PF01220">
    <property type="entry name" value="DHquinase_II"/>
    <property type="match status" value="1"/>
</dbReference>
<evidence type="ECO:0000256" key="2">
    <source>
        <dbReference type="ARBA" id="ARBA00004902"/>
    </source>
</evidence>
<dbReference type="InterPro" id="IPR001874">
    <property type="entry name" value="DHquinase_II"/>
</dbReference>
<comment type="catalytic activity">
    <reaction evidence="1">
        <text>3-dehydroquinate = 3-dehydroshikimate + H2O</text>
        <dbReference type="Rhea" id="RHEA:21096"/>
        <dbReference type="ChEBI" id="CHEBI:15377"/>
        <dbReference type="ChEBI" id="CHEBI:16630"/>
        <dbReference type="ChEBI" id="CHEBI:32364"/>
        <dbReference type="EC" id="4.2.1.10"/>
    </reaction>
</comment>
<comment type="caution">
    <text evidence="8">The sequence shown here is derived from an EMBL/GenBank/DDBJ whole genome shotgun (WGS) entry which is preliminary data.</text>
</comment>
<feature type="compositionally biased region" description="Acidic residues" evidence="7">
    <location>
        <begin position="141"/>
        <end position="173"/>
    </location>
</feature>
<dbReference type="EC" id="4.2.1.10" evidence="5"/>
<comment type="subunit">
    <text evidence="4">Homododecamer.</text>
</comment>
<organism evidence="8 9">
    <name type="scientific">Archangium violaceum Cb vi76</name>
    <dbReference type="NCBI Taxonomy" id="1406225"/>
    <lineage>
        <taxon>Bacteria</taxon>
        <taxon>Pseudomonadati</taxon>
        <taxon>Myxococcota</taxon>
        <taxon>Myxococcia</taxon>
        <taxon>Myxococcales</taxon>
        <taxon>Cystobacterineae</taxon>
        <taxon>Archangiaceae</taxon>
        <taxon>Archangium</taxon>
    </lineage>
</organism>
<dbReference type="InterPro" id="IPR036441">
    <property type="entry name" value="DHquinase_II_sf"/>
</dbReference>
<evidence type="ECO:0000256" key="3">
    <source>
        <dbReference type="ARBA" id="ARBA00011037"/>
    </source>
</evidence>
<dbReference type="Gene3D" id="3.40.50.9100">
    <property type="entry name" value="Dehydroquinase, class II"/>
    <property type="match status" value="1"/>
</dbReference>
<dbReference type="PANTHER" id="PTHR21272:SF3">
    <property type="entry name" value="CATABOLIC 3-DEHYDROQUINASE"/>
    <property type="match status" value="1"/>
</dbReference>
<dbReference type="SUPFAM" id="SSF52304">
    <property type="entry name" value="Type II 3-dehydroquinate dehydratase"/>
    <property type="match status" value="1"/>
</dbReference>
<dbReference type="GO" id="GO:0003855">
    <property type="term" value="F:3-dehydroquinate dehydratase activity"/>
    <property type="evidence" value="ECO:0007669"/>
    <property type="project" value="UniProtKB-EC"/>
</dbReference>
<dbReference type="PANTHER" id="PTHR21272">
    <property type="entry name" value="CATABOLIC 3-DEHYDROQUINASE"/>
    <property type="match status" value="1"/>
</dbReference>
<accession>A0A084SEF4</accession>
<sequence length="346" mass="36618">MGKRLLVLHGPNLNLLGEREGGQGGRLADLDAALTARATELGLELKVVQSNHEGVLLDTLHAERSRLDGVVVSPAGLFGSYPLMEALELVGVPAIEVYLERLGERESVVAEACAATIEGQGFHSYLEALERFASGDLTGELTEEDEEEEDEEAEDEGAEDEVEDAGAEDDDGVVDAAWSGEDGEAAEPEGKGKTLGRREKDIPREKSLAVRPPGALARASDAPVKALAPSGGSRKTLGRKVEASAAPSTSSKTLGRKVKGAEGTPAANVLSRALVRQKIADRLAGRLTAAELAAWARSKWAEVQRGASAETGYEDMLEDLLLSLSSLPASKLSDSELVNMMTRLDR</sequence>
<evidence type="ECO:0000256" key="7">
    <source>
        <dbReference type="SAM" id="MobiDB-lite"/>
    </source>
</evidence>
<dbReference type="RefSeq" id="WP_043414264.1">
    <property type="nucleotide sequence ID" value="NZ_JPMI01000423.1"/>
</dbReference>
<evidence type="ECO:0000313" key="8">
    <source>
        <dbReference type="EMBL" id="KFA86839.1"/>
    </source>
</evidence>
<comment type="pathway">
    <text evidence="2">Metabolic intermediate biosynthesis; chorismate biosynthesis; chorismate from D-erythrose 4-phosphate and phosphoenolpyruvate: step 3/7.</text>
</comment>
<dbReference type="GO" id="GO:0019631">
    <property type="term" value="P:quinate catabolic process"/>
    <property type="evidence" value="ECO:0007669"/>
    <property type="project" value="TreeGrafter"/>
</dbReference>
<dbReference type="Proteomes" id="UP000028547">
    <property type="component" value="Unassembled WGS sequence"/>
</dbReference>
<dbReference type="UniPathway" id="UPA00053">
    <property type="reaction ID" value="UER00086"/>
</dbReference>
<reference evidence="8 9" key="1">
    <citation type="submission" date="2014-07" db="EMBL/GenBank/DDBJ databases">
        <title>Draft Genome Sequence of Gephyronic Acid Producer, Cystobacter violaceus Strain Cb vi76.</title>
        <authorList>
            <person name="Stevens D.C."/>
            <person name="Young J."/>
            <person name="Carmichael R."/>
            <person name="Tan J."/>
            <person name="Taylor R.E."/>
        </authorList>
    </citation>
    <scope>NUCLEOTIDE SEQUENCE [LARGE SCALE GENOMIC DNA]</scope>
    <source>
        <strain evidence="8 9">Cb vi76</strain>
    </source>
</reference>
<dbReference type="GO" id="GO:0009423">
    <property type="term" value="P:chorismate biosynthetic process"/>
    <property type="evidence" value="ECO:0007669"/>
    <property type="project" value="UniProtKB-UniPathway"/>
</dbReference>
<gene>
    <name evidence="8" type="ORF">Q664_51575</name>
</gene>
<dbReference type="EMBL" id="JPMI01000423">
    <property type="protein sequence ID" value="KFA86839.1"/>
    <property type="molecule type" value="Genomic_DNA"/>
</dbReference>
<proteinExistence type="inferred from homology"/>
<evidence type="ECO:0000256" key="1">
    <source>
        <dbReference type="ARBA" id="ARBA00001864"/>
    </source>
</evidence>
<evidence type="ECO:0000256" key="5">
    <source>
        <dbReference type="ARBA" id="ARBA00012060"/>
    </source>
</evidence>
<evidence type="ECO:0000313" key="9">
    <source>
        <dbReference type="Proteomes" id="UP000028547"/>
    </source>
</evidence>
<keyword evidence="6" id="KW-0456">Lyase</keyword>
<protein>
    <recommendedName>
        <fullName evidence="5">3-dehydroquinate dehydratase</fullName>
        <ecNumber evidence="5">4.2.1.10</ecNumber>
    </recommendedName>
</protein>
<evidence type="ECO:0000256" key="4">
    <source>
        <dbReference type="ARBA" id="ARBA00011193"/>
    </source>
</evidence>
<feature type="compositionally biased region" description="Basic and acidic residues" evidence="7">
    <location>
        <begin position="188"/>
        <end position="208"/>
    </location>
</feature>
<feature type="region of interest" description="Disordered" evidence="7">
    <location>
        <begin position="140"/>
        <end position="260"/>
    </location>
</feature>
<name>A0A084SEF4_9BACT</name>
<dbReference type="AlphaFoldDB" id="A0A084SEF4"/>
<comment type="similarity">
    <text evidence="3">Belongs to the type-II 3-dehydroquinase family.</text>
</comment>
<evidence type="ECO:0000256" key="6">
    <source>
        <dbReference type="ARBA" id="ARBA00023239"/>
    </source>
</evidence>